<dbReference type="AlphaFoldDB" id="A0A9W6GVU6"/>
<dbReference type="PROSITE" id="PS51318">
    <property type="entry name" value="TAT"/>
    <property type="match status" value="1"/>
</dbReference>
<dbReference type="InterPro" id="IPR010642">
    <property type="entry name" value="Invasion_prot_B"/>
</dbReference>
<keyword evidence="3" id="KW-1185">Reference proteome</keyword>
<dbReference type="EMBL" id="BSEC01000001">
    <property type="protein sequence ID" value="GLI93962.1"/>
    <property type="molecule type" value="Genomic_DNA"/>
</dbReference>
<feature type="chain" id="PRO_5040855343" description="Invasion associated locus B family protein" evidence="1">
    <location>
        <begin position="27"/>
        <end position="170"/>
    </location>
</feature>
<proteinExistence type="predicted"/>
<protein>
    <recommendedName>
        <fullName evidence="4">Invasion associated locus B family protein</fullName>
    </recommendedName>
</protein>
<dbReference type="Proteomes" id="UP001144323">
    <property type="component" value="Unassembled WGS sequence"/>
</dbReference>
<evidence type="ECO:0000256" key="1">
    <source>
        <dbReference type="SAM" id="SignalP"/>
    </source>
</evidence>
<dbReference type="Gene3D" id="2.60.40.1880">
    <property type="entry name" value="Invasion associated locus B (IalB) protein"/>
    <property type="match status" value="1"/>
</dbReference>
<feature type="signal peptide" evidence="1">
    <location>
        <begin position="1"/>
        <end position="26"/>
    </location>
</feature>
<dbReference type="RefSeq" id="WP_281803992.1">
    <property type="nucleotide sequence ID" value="NZ_BSEC01000001.1"/>
</dbReference>
<dbReference type="InterPro" id="IPR038696">
    <property type="entry name" value="IalB_sf"/>
</dbReference>
<name>A0A9W6GVU6_9HYPH</name>
<evidence type="ECO:0008006" key="4">
    <source>
        <dbReference type="Google" id="ProtNLM"/>
    </source>
</evidence>
<comment type="caution">
    <text evidence="2">The sequence shown here is derived from an EMBL/GenBank/DDBJ whole genome shotgun (WGS) entry which is preliminary data.</text>
</comment>
<reference evidence="2" key="1">
    <citation type="journal article" date="2023" name="Int. J. Syst. Evol. Microbiol.">
        <title>Methylocystis iwaonis sp. nov., a type II methane-oxidizing bacterium from surface soil of a rice paddy field in Japan, and emended description of the genus Methylocystis (ex Whittenbury et al. 1970) Bowman et al. 1993.</title>
        <authorList>
            <person name="Kaise H."/>
            <person name="Sawadogo J.B."/>
            <person name="Alam M.S."/>
            <person name="Ueno C."/>
            <person name="Dianou D."/>
            <person name="Shinjo R."/>
            <person name="Asakawa S."/>
        </authorList>
    </citation>
    <scope>NUCLEOTIDE SEQUENCE</scope>
    <source>
        <strain evidence="2">LMG27198</strain>
    </source>
</reference>
<sequence>MNARRIILLAAGTAAAALALSPCGLAAAEEKAKERFGAWDLRCDTPAGATGELCALSQAVRSEDKASANLGVIIAKPPELKTTVLRVVAPLSVYLLNGVSLKIDQTDIGRAAFFRCSPAGCLADIPIDSSLLEQLKGGKIATLVTYLEPYEGLRHQVKLDGFKEGYEKLK</sequence>
<gene>
    <name evidence="2" type="ORF">LMG27198_29540</name>
</gene>
<evidence type="ECO:0000313" key="3">
    <source>
        <dbReference type="Proteomes" id="UP001144323"/>
    </source>
</evidence>
<dbReference type="InterPro" id="IPR006311">
    <property type="entry name" value="TAT_signal"/>
</dbReference>
<accession>A0A9W6GVU6</accession>
<dbReference type="Pfam" id="PF06776">
    <property type="entry name" value="IalB"/>
    <property type="match status" value="1"/>
</dbReference>
<keyword evidence="1" id="KW-0732">Signal</keyword>
<organism evidence="2 3">
    <name type="scientific">Methylocystis echinoides</name>
    <dbReference type="NCBI Taxonomy" id="29468"/>
    <lineage>
        <taxon>Bacteria</taxon>
        <taxon>Pseudomonadati</taxon>
        <taxon>Pseudomonadota</taxon>
        <taxon>Alphaproteobacteria</taxon>
        <taxon>Hyphomicrobiales</taxon>
        <taxon>Methylocystaceae</taxon>
        <taxon>Methylocystis</taxon>
    </lineage>
</organism>
<evidence type="ECO:0000313" key="2">
    <source>
        <dbReference type="EMBL" id="GLI93962.1"/>
    </source>
</evidence>